<reference evidence="1 2" key="1">
    <citation type="submission" date="2018-04" db="EMBL/GenBank/DDBJ databases">
        <title>Pararhodobacter oceanense sp. nov., isolated from marine intertidal sediment.</title>
        <authorList>
            <person name="Wang X.-L."/>
            <person name="Du Z.-J."/>
        </authorList>
    </citation>
    <scope>NUCLEOTIDE SEQUENCE [LARGE SCALE GENOMIC DNA]</scope>
    <source>
        <strain evidence="1 2">AM505</strain>
    </source>
</reference>
<evidence type="ECO:0000313" key="1">
    <source>
        <dbReference type="EMBL" id="PVH28618.1"/>
    </source>
</evidence>
<organism evidence="1 2">
    <name type="scientific">Pararhodobacter oceanensis</name>
    <dbReference type="NCBI Taxonomy" id="2172121"/>
    <lineage>
        <taxon>Bacteria</taxon>
        <taxon>Pseudomonadati</taxon>
        <taxon>Pseudomonadota</taxon>
        <taxon>Alphaproteobacteria</taxon>
        <taxon>Rhodobacterales</taxon>
        <taxon>Paracoccaceae</taxon>
        <taxon>Pararhodobacter</taxon>
    </lineage>
</organism>
<gene>
    <name evidence="1" type="ORF">DDE20_10480</name>
</gene>
<dbReference type="OrthoDB" id="7353682at2"/>
<dbReference type="EMBL" id="QDKM01000004">
    <property type="protein sequence ID" value="PVH28618.1"/>
    <property type="molecule type" value="Genomic_DNA"/>
</dbReference>
<sequence>MYDWPEARGESLAFWRGVRANMQGEAPGVDLPEALEVLDWEGVQALWRDPAMVFSQTCWGPLSLGLIEHVKPLAQPEYSTFAGGRGVFYRSALIAREGEALAVPETPETPEAALPEDLLAGRIFAYNSKDSLSGYLGLARDLGAAPEVFARRTVATGGHRASVQAVAAGRAEIAAIDCRSWAMAQRYEPCAAALTVVGWTSERLGLPYVTSRKTPEHIAERLRKALITLGCLEVPAGRME</sequence>
<dbReference type="PANTHER" id="PTHR35841:SF1">
    <property type="entry name" value="PHOSPHONATES-BINDING PERIPLASMIC PROTEIN"/>
    <property type="match status" value="1"/>
</dbReference>
<keyword evidence="2" id="KW-1185">Reference proteome</keyword>
<dbReference type="Pfam" id="PF12974">
    <property type="entry name" value="Phosphonate-bd"/>
    <property type="match status" value="1"/>
</dbReference>
<dbReference type="PANTHER" id="PTHR35841">
    <property type="entry name" value="PHOSPHONATES-BINDING PERIPLASMIC PROTEIN"/>
    <property type="match status" value="1"/>
</dbReference>
<evidence type="ECO:0000313" key="2">
    <source>
        <dbReference type="Proteomes" id="UP000245911"/>
    </source>
</evidence>
<protein>
    <submittedName>
        <fullName evidence="1">Phosphate ABC transporter substrate-binding protein</fullName>
    </submittedName>
</protein>
<comment type="caution">
    <text evidence="1">The sequence shown here is derived from an EMBL/GenBank/DDBJ whole genome shotgun (WGS) entry which is preliminary data.</text>
</comment>
<dbReference type="Gene3D" id="3.40.190.10">
    <property type="entry name" value="Periplasmic binding protein-like II"/>
    <property type="match status" value="1"/>
</dbReference>
<accession>A0A2T8HT42</accession>
<dbReference type="AlphaFoldDB" id="A0A2T8HT42"/>
<name>A0A2T8HT42_9RHOB</name>
<proteinExistence type="predicted"/>
<dbReference type="Proteomes" id="UP000245911">
    <property type="component" value="Unassembled WGS sequence"/>
</dbReference>